<feature type="transmembrane region" description="Helical" evidence="1">
    <location>
        <begin position="21"/>
        <end position="46"/>
    </location>
</feature>
<comment type="caution">
    <text evidence="2">The sequence shown here is derived from an EMBL/GenBank/DDBJ whole genome shotgun (WGS) entry which is preliminary data.</text>
</comment>
<dbReference type="AlphaFoldDB" id="A0A8J5VUG0"/>
<protein>
    <submittedName>
        <fullName evidence="2">Uncharacterized protein</fullName>
    </submittedName>
</protein>
<proteinExistence type="predicted"/>
<keyword evidence="3" id="KW-1185">Reference proteome</keyword>
<gene>
    <name evidence="2" type="ORF">GUJ93_ZPchr0002g26783</name>
</gene>
<evidence type="ECO:0000313" key="2">
    <source>
        <dbReference type="EMBL" id="KAG8060378.1"/>
    </source>
</evidence>
<name>A0A8J5VUG0_ZIZPA</name>
<feature type="transmembrane region" description="Helical" evidence="1">
    <location>
        <begin position="52"/>
        <end position="77"/>
    </location>
</feature>
<organism evidence="2 3">
    <name type="scientific">Zizania palustris</name>
    <name type="common">Northern wild rice</name>
    <dbReference type="NCBI Taxonomy" id="103762"/>
    <lineage>
        <taxon>Eukaryota</taxon>
        <taxon>Viridiplantae</taxon>
        <taxon>Streptophyta</taxon>
        <taxon>Embryophyta</taxon>
        <taxon>Tracheophyta</taxon>
        <taxon>Spermatophyta</taxon>
        <taxon>Magnoliopsida</taxon>
        <taxon>Liliopsida</taxon>
        <taxon>Poales</taxon>
        <taxon>Poaceae</taxon>
        <taxon>BOP clade</taxon>
        <taxon>Oryzoideae</taxon>
        <taxon>Oryzeae</taxon>
        <taxon>Zizaniinae</taxon>
        <taxon>Zizania</taxon>
    </lineage>
</organism>
<accession>A0A8J5VUG0</accession>
<reference evidence="2" key="2">
    <citation type="submission" date="2021-02" db="EMBL/GenBank/DDBJ databases">
        <authorList>
            <person name="Kimball J.A."/>
            <person name="Haas M.W."/>
            <person name="Macchietto M."/>
            <person name="Kono T."/>
            <person name="Duquette J."/>
            <person name="Shao M."/>
        </authorList>
    </citation>
    <scope>NUCLEOTIDE SEQUENCE</scope>
    <source>
        <tissue evidence="2">Fresh leaf tissue</tissue>
    </source>
</reference>
<dbReference type="Proteomes" id="UP000729402">
    <property type="component" value="Unassembled WGS sequence"/>
</dbReference>
<keyword evidence="1" id="KW-0812">Transmembrane</keyword>
<keyword evidence="1" id="KW-1133">Transmembrane helix</keyword>
<keyword evidence="1" id="KW-0472">Membrane</keyword>
<dbReference type="EMBL" id="JAAALK010000287">
    <property type="protein sequence ID" value="KAG8060378.1"/>
    <property type="molecule type" value="Genomic_DNA"/>
</dbReference>
<evidence type="ECO:0000256" key="1">
    <source>
        <dbReference type="SAM" id="Phobius"/>
    </source>
</evidence>
<sequence length="126" mass="13618">MRTSVTRRHRRGSPCLRRRGVVETIAPVAAIVEIIIIASCPVSAIVEAVGRQIWTFPVFIAARASLPVAVGLPLPGVPPVRLLLRLRSTVQLISATGVALSGPFPSSWSFVARRKSRPDLVAVHRI</sequence>
<reference evidence="2" key="1">
    <citation type="journal article" date="2021" name="bioRxiv">
        <title>Whole Genome Assembly and Annotation of Northern Wild Rice, Zizania palustris L., Supports a Whole Genome Duplication in the Zizania Genus.</title>
        <authorList>
            <person name="Haas M."/>
            <person name="Kono T."/>
            <person name="Macchietto M."/>
            <person name="Millas R."/>
            <person name="McGilp L."/>
            <person name="Shao M."/>
            <person name="Duquette J."/>
            <person name="Hirsch C.N."/>
            <person name="Kimball J."/>
        </authorList>
    </citation>
    <scope>NUCLEOTIDE SEQUENCE</scope>
    <source>
        <tissue evidence="2">Fresh leaf tissue</tissue>
    </source>
</reference>
<evidence type="ECO:0000313" key="3">
    <source>
        <dbReference type="Proteomes" id="UP000729402"/>
    </source>
</evidence>